<keyword evidence="2" id="KW-1185">Reference proteome</keyword>
<dbReference type="Proteomes" id="UP000324974">
    <property type="component" value="Chromosome"/>
</dbReference>
<sequence length="76" mass="8192">MKKDVRSVIVVELVAGEDPLVRSYGHAFRRDADVRLKAALKILLRCFGLRCVGVRDQATGESKGQDLTPSGGSHAA</sequence>
<dbReference type="AlphaFoldDB" id="A0A5C1ABS3"/>
<proteinExistence type="predicted"/>
<accession>A0A5C1ABS3</accession>
<organism evidence="1 2">
    <name type="scientific">Limnoglobus roseus</name>
    <dbReference type="NCBI Taxonomy" id="2598579"/>
    <lineage>
        <taxon>Bacteria</taxon>
        <taxon>Pseudomonadati</taxon>
        <taxon>Planctomycetota</taxon>
        <taxon>Planctomycetia</taxon>
        <taxon>Gemmatales</taxon>
        <taxon>Gemmataceae</taxon>
        <taxon>Limnoglobus</taxon>
    </lineage>
</organism>
<protein>
    <submittedName>
        <fullName evidence="1">Uncharacterized protein</fullName>
    </submittedName>
</protein>
<gene>
    <name evidence="1" type="ORF">PX52LOC_02556</name>
</gene>
<name>A0A5C1ABS3_9BACT</name>
<evidence type="ECO:0000313" key="1">
    <source>
        <dbReference type="EMBL" id="QEL15623.1"/>
    </source>
</evidence>
<evidence type="ECO:0000313" key="2">
    <source>
        <dbReference type="Proteomes" id="UP000324974"/>
    </source>
</evidence>
<dbReference type="RefSeq" id="WP_149110420.1">
    <property type="nucleotide sequence ID" value="NZ_CP042425.1"/>
</dbReference>
<reference evidence="2" key="1">
    <citation type="submission" date="2019-08" db="EMBL/GenBank/DDBJ databases">
        <title>Limnoglobus roseus gen. nov., sp. nov., a novel freshwater planctomycete with a giant genome from the family Gemmataceae.</title>
        <authorList>
            <person name="Kulichevskaya I.S."/>
            <person name="Naumoff D.G."/>
            <person name="Miroshnikov K."/>
            <person name="Ivanova A."/>
            <person name="Philippov D.A."/>
            <person name="Hakobyan A."/>
            <person name="Rijpstra I.C."/>
            <person name="Sinninghe Damste J.S."/>
            <person name="Liesack W."/>
            <person name="Dedysh S.N."/>
        </authorList>
    </citation>
    <scope>NUCLEOTIDE SEQUENCE [LARGE SCALE GENOMIC DNA]</scope>
    <source>
        <strain evidence="2">PX52</strain>
    </source>
</reference>
<dbReference type="EMBL" id="CP042425">
    <property type="protein sequence ID" value="QEL15623.1"/>
    <property type="molecule type" value="Genomic_DNA"/>
</dbReference>
<dbReference type="KEGG" id="lrs:PX52LOC_02556"/>